<dbReference type="RefSeq" id="WP_191203871.1">
    <property type="nucleotide sequence ID" value="NZ_JACXZA010000003.1"/>
</dbReference>
<keyword evidence="2" id="KW-1185">Reference proteome</keyword>
<evidence type="ECO:0000313" key="2">
    <source>
        <dbReference type="Proteomes" id="UP000609346"/>
    </source>
</evidence>
<evidence type="ECO:0000313" key="1">
    <source>
        <dbReference type="EMBL" id="MBD3919555.1"/>
    </source>
</evidence>
<dbReference type="EMBL" id="JACXZA010000003">
    <property type="protein sequence ID" value="MBD3919555.1"/>
    <property type="molecule type" value="Genomic_DNA"/>
</dbReference>
<reference evidence="1 2" key="1">
    <citation type="submission" date="2020-09" db="EMBL/GenBank/DDBJ databases">
        <title>Paenibacillus sp. strain PR3 16S rRNA gene Genome sequencing and assembly.</title>
        <authorList>
            <person name="Kim J."/>
        </authorList>
    </citation>
    <scope>NUCLEOTIDE SEQUENCE [LARGE SCALE GENOMIC DNA]</scope>
    <source>
        <strain evidence="1 2">PR3</strain>
    </source>
</reference>
<name>A0ABR8MVE2_9BACL</name>
<comment type="caution">
    <text evidence="1">The sequence shown here is derived from an EMBL/GenBank/DDBJ whole genome shotgun (WGS) entry which is preliminary data.</text>
</comment>
<organism evidence="1 2">
    <name type="scientific">Paenibacillus terricola</name>
    <dbReference type="NCBI Taxonomy" id="2763503"/>
    <lineage>
        <taxon>Bacteria</taxon>
        <taxon>Bacillati</taxon>
        <taxon>Bacillota</taxon>
        <taxon>Bacilli</taxon>
        <taxon>Bacillales</taxon>
        <taxon>Paenibacillaceae</taxon>
        <taxon>Paenibacillus</taxon>
    </lineage>
</organism>
<protein>
    <submittedName>
        <fullName evidence="1">Uncharacterized protein</fullName>
    </submittedName>
</protein>
<gene>
    <name evidence="1" type="ORF">H8B09_12395</name>
</gene>
<proteinExistence type="predicted"/>
<accession>A0ABR8MVE2</accession>
<dbReference type="Proteomes" id="UP000609346">
    <property type="component" value="Unassembled WGS sequence"/>
</dbReference>
<sequence length="105" mass="12756">MNNYQFVWNNRLGISLPVLDYDWDDYAESERVRIVEQWETIRGTIPDRIIAFEQQIQTRQAQLYEEDDFEVSCSLNYDIAELASRINDLHIWYRINQEIESRRHS</sequence>